<evidence type="ECO:0000259" key="2">
    <source>
        <dbReference type="Pfam" id="PF02384"/>
    </source>
</evidence>
<dbReference type="SUPFAM" id="SSF53335">
    <property type="entry name" value="S-adenosyl-L-methionine-dependent methyltransferases"/>
    <property type="match status" value="1"/>
</dbReference>
<reference evidence="3" key="1">
    <citation type="journal article" date="2014" name="Int. J. Syst. Evol. Microbiol.">
        <title>Complete genome sequence of Corynebacterium casei LMG S-19264T (=DSM 44701T), isolated from a smear-ripened cheese.</title>
        <authorList>
            <consortium name="US DOE Joint Genome Institute (JGI-PGF)"/>
            <person name="Walter F."/>
            <person name="Albersmeier A."/>
            <person name="Kalinowski J."/>
            <person name="Ruckert C."/>
        </authorList>
    </citation>
    <scope>NUCLEOTIDE SEQUENCE</scope>
    <source>
        <strain evidence="3">CGMCC 4.7368</strain>
    </source>
</reference>
<protein>
    <submittedName>
        <fullName evidence="3">SAM-dependent methyltransferase</fullName>
    </submittedName>
</protein>
<dbReference type="Gene3D" id="3.40.50.150">
    <property type="entry name" value="Vaccinia Virus protein VP39"/>
    <property type="match status" value="1"/>
</dbReference>
<keyword evidence="4" id="KW-1185">Reference proteome</keyword>
<keyword evidence="3" id="KW-0808">Transferase</keyword>
<organism evidence="3 4">
    <name type="scientific">Nonomuraea cavernae</name>
    <dbReference type="NCBI Taxonomy" id="2045107"/>
    <lineage>
        <taxon>Bacteria</taxon>
        <taxon>Bacillati</taxon>
        <taxon>Actinomycetota</taxon>
        <taxon>Actinomycetes</taxon>
        <taxon>Streptosporangiales</taxon>
        <taxon>Streptosporangiaceae</taxon>
        <taxon>Nonomuraea</taxon>
    </lineage>
</organism>
<dbReference type="RefSeq" id="WP_189128810.1">
    <property type="nucleotide sequence ID" value="NZ_BMNH01000041.1"/>
</dbReference>
<feature type="region of interest" description="Disordered" evidence="1">
    <location>
        <begin position="26"/>
        <end position="46"/>
    </location>
</feature>
<dbReference type="Pfam" id="PF02384">
    <property type="entry name" value="N6_Mtase"/>
    <property type="match status" value="1"/>
</dbReference>
<evidence type="ECO:0000256" key="1">
    <source>
        <dbReference type="SAM" id="MobiDB-lite"/>
    </source>
</evidence>
<dbReference type="PANTHER" id="PTHR42998:SF1">
    <property type="entry name" value="TYPE I RESTRICTION ENZYME HINDI METHYLASE SUBUNIT"/>
    <property type="match status" value="1"/>
</dbReference>
<gene>
    <name evidence="3" type="ORF">GCM10012289_73160</name>
</gene>
<dbReference type="PANTHER" id="PTHR42998">
    <property type="entry name" value="TYPE I RESTRICTION ENZYME HINDVIIP M PROTEIN-RELATED"/>
    <property type="match status" value="1"/>
</dbReference>
<accession>A0A917ZF73</accession>
<keyword evidence="3" id="KW-0489">Methyltransferase</keyword>
<dbReference type="GO" id="GO:0032259">
    <property type="term" value="P:methylation"/>
    <property type="evidence" value="ECO:0007669"/>
    <property type="project" value="UniProtKB-KW"/>
</dbReference>
<dbReference type="EMBL" id="BMNH01000041">
    <property type="protein sequence ID" value="GGO82280.1"/>
    <property type="molecule type" value="Genomic_DNA"/>
</dbReference>
<evidence type="ECO:0000313" key="4">
    <source>
        <dbReference type="Proteomes" id="UP000646523"/>
    </source>
</evidence>
<proteinExistence type="predicted"/>
<dbReference type="InterPro" id="IPR029063">
    <property type="entry name" value="SAM-dependent_MTases_sf"/>
</dbReference>
<dbReference type="GO" id="GO:0008170">
    <property type="term" value="F:N-methyltransferase activity"/>
    <property type="evidence" value="ECO:0007669"/>
    <property type="project" value="InterPro"/>
</dbReference>
<dbReference type="Proteomes" id="UP000646523">
    <property type="component" value="Unassembled WGS sequence"/>
</dbReference>
<dbReference type="AlphaFoldDB" id="A0A917ZF73"/>
<feature type="domain" description="DNA methylase adenine-specific" evidence="2">
    <location>
        <begin position="137"/>
        <end position="334"/>
    </location>
</feature>
<feature type="region of interest" description="Disordered" evidence="1">
    <location>
        <begin position="64"/>
        <end position="98"/>
    </location>
</feature>
<name>A0A917ZF73_9ACTN</name>
<evidence type="ECO:0000313" key="3">
    <source>
        <dbReference type="EMBL" id="GGO82280.1"/>
    </source>
</evidence>
<dbReference type="InterPro" id="IPR003356">
    <property type="entry name" value="DNA_methylase_A-5"/>
</dbReference>
<dbReference type="InterPro" id="IPR052916">
    <property type="entry name" value="Type-I_RE_MTase_Subunit"/>
</dbReference>
<comment type="caution">
    <text evidence="3">The sequence shown here is derived from an EMBL/GenBank/DDBJ whole genome shotgun (WGS) entry which is preliminary data.</text>
</comment>
<reference evidence="3" key="2">
    <citation type="submission" date="2020-09" db="EMBL/GenBank/DDBJ databases">
        <authorList>
            <person name="Sun Q."/>
            <person name="Zhou Y."/>
        </authorList>
    </citation>
    <scope>NUCLEOTIDE SEQUENCE</scope>
    <source>
        <strain evidence="3">CGMCC 4.7368</strain>
    </source>
</reference>
<sequence>MSPDEDEELTAAAIARLAGVGRAAVTNWRSRHPSFPKPVGGSRHSPTFSRTEVEAWLRATGKDAQLATAGRTDTGTQRVAWPRESLPDARDSATSQGRAVTDLTPGQLLARVMASLLPRTTTIARPADADHIPEVPVVLDPACADGTLLMAVADRFGDDVKVAGQEVDESAAAAAALNLRASYIGQPYEVHAGDSLLANQLASYIGAAAGVVCEPPFDQPQWPADELATDPRWKFGVPAPRDGELAWVQHCYAHLRPRGVAVVAITPRTCVQPSGRHIRAALVRSGALRDVIALPGGMGLTAPGSDVYLWVLQRPYGRSNDSKVRLIDLSKIADPADVPHEFAAWEQLLEELNPAISKAVPRLELLDDDVNLLPSRHISTRVEASADDFTRLFSRLRALHSHVGQLFPHFSPPAAPIRHSYVTLGELERSGTLTIRSRNATPRAGDLLLHTLGRPPTVAAGTAEDDIGVAQVVEIDATRLDAHFLAAFLRSDANALPVVNTLGALSRADLRRCRVPRLPLAEQRRYGESFRHLQQLEEVLAALAKTGAHVVDQTIHGLTTGILSPSRGLMKNTDDVHVVNEETRAL</sequence>
<dbReference type="GO" id="GO:0003677">
    <property type="term" value="F:DNA binding"/>
    <property type="evidence" value="ECO:0007669"/>
    <property type="project" value="InterPro"/>
</dbReference>